<organism evidence="1 2">
    <name type="scientific">Colletotrichum orchidophilum</name>
    <dbReference type="NCBI Taxonomy" id="1209926"/>
    <lineage>
        <taxon>Eukaryota</taxon>
        <taxon>Fungi</taxon>
        <taxon>Dikarya</taxon>
        <taxon>Ascomycota</taxon>
        <taxon>Pezizomycotina</taxon>
        <taxon>Sordariomycetes</taxon>
        <taxon>Hypocreomycetidae</taxon>
        <taxon>Glomerellales</taxon>
        <taxon>Glomerellaceae</taxon>
        <taxon>Colletotrichum</taxon>
    </lineage>
</organism>
<dbReference type="Proteomes" id="UP000176998">
    <property type="component" value="Unassembled WGS sequence"/>
</dbReference>
<protein>
    <submittedName>
        <fullName evidence="1">Uncharacterized protein</fullName>
    </submittedName>
</protein>
<gene>
    <name evidence="1" type="ORF">CORC01_02096</name>
</gene>
<comment type="caution">
    <text evidence="1">The sequence shown here is derived from an EMBL/GenBank/DDBJ whole genome shotgun (WGS) entry which is preliminary data.</text>
</comment>
<evidence type="ECO:0000313" key="1">
    <source>
        <dbReference type="EMBL" id="OHF02700.1"/>
    </source>
</evidence>
<dbReference type="EMBL" id="MJBS01000011">
    <property type="protein sequence ID" value="OHF02700.1"/>
    <property type="molecule type" value="Genomic_DNA"/>
</dbReference>
<reference evidence="1 2" key="1">
    <citation type="submission" date="2016-09" db="EMBL/GenBank/DDBJ databases">
        <authorList>
            <person name="Capua I."/>
            <person name="De Benedictis P."/>
            <person name="Joannis T."/>
            <person name="Lombin L.H."/>
            <person name="Cattoli G."/>
        </authorList>
    </citation>
    <scope>NUCLEOTIDE SEQUENCE [LARGE SCALE GENOMIC DNA]</scope>
    <source>
        <strain evidence="1 2">IMI 309357</strain>
    </source>
</reference>
<sequence length="64" mass="6857">MASKNDQLNDQQPLSSTGLLVLTTKILGRGTDSGRDLSPSLLASVPQRHPHFQLTAVESWTGPS</sequence>
<keyword evidence="2" id="KW-1185">Reference proteome</keyword>
<name>A0A1G4BMK7_9PEZI</name>
<dbReference type="GeneID" id="34555258"/>
<evidence type="ECO:0000313" key="2">
    <source>
        <dbReference type="Proteomes" id="UP000176998"/>
    </source>
</evidence>
<accession>A0A1G4BMK7</accession>
<dbReference type="RefSeq" id="XP_022479839.1">
    <property type="nucleotide sequence ID" value="XM_022613748.1"/>
</dbReference>
<proteinExistence type="predicted"/>
<dbReference type="AlphaFoldDB" id="A0A1G4BMK7"/>